<dbReference type="GO" id="GO:0043022">
    <property type="term" value="F:ribosome binding"/>
    <property type="evidence" value="ECO:0007669"/>
    <property type="project" value="InterPro"/>
</dbReference>
<dbReference type="Proteomes" id="UP000226592">
    <property type="component" value="Unassembled WGS sequence"/>
</dbReference>
<dbReference type="GO" id="GO:0003743">
    <property type="term" value="F:translation initiation factor activity"/>
    <property type="evidence" value="ECO:0007669"/>
    <property type="project" value="UniProtKB-KW"/>
</dbReference>
<keyword evidence="3" id="KW-0385">Hypusine</keyword>
<dbReference type="AlphaFoldDB" id="A0A2D6M1F5"/>
<dbReference type="Gene3D" id="2.40.50.140">
    <property type="entry name" value="Nucleic acid-binding proteins"/>
    <property type="match status" value="1"/>
</dbReference>
<comment type="caution">
    <text evidence="5">The sequence shown here is derived from an EMBL/GenBank/DDBJ whole genome shotgun (WGS) entry which is preliminary data.</text>
</comment>
<reference evidence="6" key="1">
    <citation type="submission" date="2017-09" db="EMBL/GenBank/DDBJ databases">
        <title>The Reconstruction of 2,631 Draft Metagenome-Assembled Genomes from the Global Oceans.</title>
        <authorList>
            <person name="Tully B.J."/>
            <person name="Graham E.D."/>
            <person name="Heidelberg J.F."/>
        </authorList>
    </citation>
    <scope>NUCLEOTIDE SEQUENCE [LARGE SCALE GENOMIC DNA]</scope>
</reference>
<dbReference type="InterPro" id="IPR019769">
    <property type="entry name" value="Trans_elong_IF5A_hypusine_site"/>
</dbReference>
<keyword evidence="2" id="KW-0648">Protein biosynthesis</keyword>
<dbReference type="EMBL" id="NZBU01000009">
    <property type="protein sequence ID" value="MAG22255.1"/>
    <property type="molecule type" value="Genomic_DNA"/>
</dbReference>
<organism evidence="5 6">
    <name type="scientific">Candidatus Iainarchaeum sp</name>
    <dbReference type="NCBI Taxonomy" id="3101447"/>
    <lineage>
        <taxon>Archaea</taxon>
        <taxon>Candidatus Iainarchaeota</taxon>
        <taxon>Candidatus Iainarchaeia</taxon>
        <taxon>Candidatus Iainarchaeales</taxon>
        <taxon>Candidatus Iainarchaeaceae</taxon>
        <taxon>Candidatus Iainarchaeum</taxon>
    </lineage>
</organism>
<evidence type="ECO:0000256" key="2">
    <source>
        <dbReference type="ARBA" id="ARBA00022917"/>
    </source>
</evidence>
<dbReference type="InterPro" id="IPR020189">
    <property type="entry name" value="IF5A_C"/>
</dbReference>
<dbReference type="GO" id="GO:0045901">
    <property type="term" value="P:positive regulation of translational elongation"/>
    <property type="evidence" value="ECO:0007669"/>
    <property type="project" value="InterPro"/>
</dbReference>
<feature type="domain" description="Translation initiation factor 5A C-terminal" evidence="4">
    <location>
        <begin position="72"/>
        <end position="130"/>
    </location>
</feature>
<accession>A0A2D6M1F5</accession>
<dbReference type="NCBIfam" id="TIGR00037">
    <property type="entry name" value="eIF_5A"/>
    <property type="match status" value="1"/>
</dbReference>
<evidence type="ECO:0000256" key="3">
    <source>
        <dbReference type="ARBA" id="ARBA00023071"/>
    </source>
</evidence>
<proteinExistence type="inferred from homology"/>
<dbReference type="SMART" id="SM01376">
    <property type="entry name" value="eIF-5a"/>
    <property type="match status" value="1"/>
</dbReference>
<dbReference type="GO" id="GO:0003746">
    <property type="term" value="F:translation elongation factor activity"/>
    <property type="evidence" value="ECO:0007669"/>
    <property type="project" value="InterPro"/>
</dbReference>
<evidence type="ECO:0000313" key="6">
    <source>
        <dbReference type="Proteomes" id="UP000226592"/>
    </source>
</evidence>
<dbReference type="SUPFAM" id="SSF50249">
    <property type="entry name" value="Nucleic acid-binding proteins"/>
    <property type="match status" value="1"/>
</dbReference>
<dbReference type="InterPro" id="IPR048670">
    <property type="entry name" value="IF5A-like_N"/>
</dbReference>
<evidence type="ECO:0000259" key="4">
    <source>
        <dbReference type="SMART" id="SM01376"/>
    </source>
</evidence>
<protein>
    <submittedName>
        <fullName evidence="5">Translation initiation factor IF-5A</fullName>
    </submittedName>
</protein>
<dbReference type="GO" id="GO:0045905">
    <property type="term" value="P:positive regulation of translational termination"/>
    <property type="evidence" value="ECO:0007669"/>
    <property type="project" value="InterPro"/>
</dbReference>
<dbReference type="Pfam" id="PF21485">
    <property type="entry name" value="IF5A-like_N"/>
    <property type="match status" value="1"/>
</dbReference>
<dbReference type="PANTHER" id="PTHR11673">
    <property type="entry name" value="TRANSLATION INITIATION FACTOR 5A FAMILY MEMBER"/>
    <property type="match status" value="1"/>
</dbReference>
<gene>
    <name evidence="5" type="ORF">CL943_03040</name>
</gene>
<dbReference type="InterPro" id="IPR014722">
    <property type="entry name" value="Rib_uL2_dom2"/>
</dbReference>
<dbReference type="InterPro" id="IPR001884">
    <property type="entry name" value="IF5A-like"/>
</dbReference>
<dbReference type="GO" id="GO:0003723">
    <property type="term" value="F:RNA binding"/>
    <property type="evidence" value="ECO:0007669"/>
    <property type="project" value="InterPro"/>
</dbReference>
<name>A0A2D6M1F5_9ARCH</name>
<dbReference type="PROSITE" id="PS00302">
    <property type="entry name" value="IF5A_HYPUSINE"/>
    <property type="match status" value="1"/>
</dbReference>
<keyword evidence="5" id="KW-0396">Initiation factor</keyword>
<sequence length="132" mass="14612">MVDGEKKFTNAGSLKPGSFVLIEGTVCQVKSVDKSKPGKHGSAKVRIMAFDVFTDQKRNLLKGTGVDVEVPIIKRSQAQVVAIMGSQVQLMDIETYEMFNSPKPKNLTVEQGGNVEYIRWGDLIKVVRIRSE</sequence>
<evidence type="ECO:0000313" key="5">
    <source>
        <dbReference type="EMBL" id="MAG22255.1"/>
    </source>
</evidence>
<dbReference type="InterPro" id="IPR008991">
    <property type="entry name" value="Translation_prot_SH3-like_sf"/>
</dbReference>
<dbReference type="Gene3D" id="2.30.30.30">
    <property type="match status" value="1"/>
</dbReference>
<comment type="similarity">
    <text evidence="1">Belongs to the eIF-5A family.</text>
</comment>
<dbReference type="SUPFAM" id="SSF50104">
    <property type="entry name" value="Translation proteins SH3-like domain"/>
    <property type="match status" value="1"/>
</dbReference>
<dbReference type="InterPro" id="IPR012340">
    <property type="entry name" value="NA-bd_OB-fold"/>
</dbReference>
<evidence type="ECO:0000256" key="1">
    <source>
        <dbReference type="ARBA" id="ARBA00006016"/>
    </source>
</evidence>
<dbReference type="NCBIfam" id="NF003076">
    <property type="entry name" value="PRK03999.1"/>
    <property type="match status" value="1"/>
</dbReference>